<keyword evidence="2" id="KW-1185">Reference proteome</keyword>
<dbReference type="AlphaFoldDB" id="D1B6S3"/>
<reference evidence="1 2" key="1">
    <citation type="journal article" date="2009" name="Stand. Genomic Sci.">
        <title>Complete genome sequence of Thermanaerovibrio acidaminovorans type strain (Su883).</title>
        <authorList>
            <person name="Chovatia M."/>
            <person name="Sikorski J."/>
            <person name="Schroder M."/>
            <person name="Lapidus A."/>
            <person name="Nolan M."/>
            <person name="Tice H."/>
            <person name="Glavina Del Rio T."/>
            <person name="Copeland A."/>
            <person name="Cheng J.F."/>
            <person name="Lucas S."/>
            <person name="Chen F."/>
            <person name="Bruce D."/>
            <person name="Goodwin L."/>
            <person name="Pitluck S."/>
            <person name="Ivanova N."/>
            <person name="Mavromatis K."/>
            <person name="Ovchinnikova G."/>
            <person name="Pati A."/>
            <person name="Chen A."/>
            <person name="Palaniappan K."/>
            <person name="Land M."/>
            <person name="Hauser L."/>
            <person name="Chang Y.J."/>
            <person name="Jeffries C.D."/>
            <person name="Chain P."/>
            <person name="Saunders E."/>
            <person name="Detter J.C."/>
            <person name="Brettin T."/>
            <person name="Rohde M."/>
            <person name="Goker M."/>
            <person name="Spring S."/>
            <person name="Bristow J."/>
            <person name="Markowitz V."/>
            <person name="Hugenholtz P."/>
            <person name="Kyrpides N.C."/>
            <person name="Klenk H.P."/>
            <person name="Eisen J.A."/>
        </authorList>
    </citation>
    <scope>NUCLEOTIDE SEQUENCE [LARGE SCALE GENOMIC DNA]</scope>
    <source>
        <strain evidence="2">ATCC 49978 / DSM 6589 / Su883</strain>
    </source>
</reference>
<accession>D1B6S3</accession>
<proteinExistence type="predicted"/>
<sequence>MRLWPIHPKCLDAKGPGRIMTLSENRLYDQIRFYEILICLLNELVVRQCW</sequence>
<dbReference type="KEGG" id="tai:Taci_1489"/>
<dbReference type="HOGENOM" id="CLU_3123687_0_0_0"/>
<name>D1B6S3_THEAS</name>
<evidence type="ECO:0000313" key="2">
    <source>
        <dbReference type="Proteomes" id="UP000002030"/>
    </source>
</evidence>
<evidence type="ECO:0000313" key="1">
    <source>
        <dbReference type="EMBL" id="ACZ19714.1"/>
    </source>
</evidence>
<organism evidence="1 2">
    <name type="scientific">Thermanaerovibrio acidaminovorans (strain ATCC 49978 / DSM 6589 / Su883)</name>
    <name type="common">Selenomonas acidaminovorans</name>
    <dbReference type="NCBI Taxonomy" id="525903"/>
    <lineage>
        <taxon>Bacteria</taxon>
        <taxon>Thermotogati</taxon>
        <taxon>Synergistota</taxon>
        <taxon>Synergistia</taxon>
        <taxon>Synergistales</taxon>
        <taxon>Synergistaceae</taxon>
        <taxon>Thermanaerovibrio</taxon>
    </lineage>
</organism>
<dbReference type="Proteomes" id="UP000002030">
    <property type="component" value="Chromosome"/>
</dbReference>
<dbReference type="STRING" id="525903.Taci_1489"/>
<dbReference type="EnsemblBacteria" id="ACZ19714">
    <property type="protein sequence ID" value="ACZ19714"/>
    <property type="gene ID" value="Taci_1489"/>
</dbReference>
<protein>
    <submittedName>
        <fullName evidence="1">Uncharacterized protein</fullName>
    </submittedName>
</protein>
<dbReference type="EMBL" id="CP001818">
    <property type="protein sequence ID" value="ACZ19714.1"/>
    <property type="molecule type" value="Genomic_DNA"/>
</dbReference>
<gene>
    <name evidence="1" type="ordered locus">Taci_1489</name>
</gene>